<reference evidence="1" key="5">
    <citation type="submission" date="2024-05" db="EMBL/GenBank/DDBJ databases">
        <authorList>
            <person name="Sun Q."/>
            <person name="Zhou Y."/>
        </authorList>
    </citation>
    <scope>NUCLEOTIDE SEQUENCE</scope>
    <source>
        <strain evidence="1">CGMCC 1.12707</strain>
    </source>
</reference>
<keyword evidence="4" id="KW-1185">Reference proteome</keyword>
<dbReference type="EMBL" id="BMFL01000013">
    <property type="protein sequence ID" value="GGF02514.1"/>
    <property type="molecule type" value="Genomic_DNA"/>
</dbReference>
<dbReference type="SUPFAM" id="SSF158668">
    <property type="entry name" value="MtlR-like"/>
    <property type="match status" value="1"/>
</dbReference>
<reference evidence="4" key="4">
    <citation type="journal article" date="2019" name="Int. J. Syst. Evol. Microbiol.">
        <title>The Global Catalogue of Microorganisms (GCM) 10K type strain sequencing project: providing services to taxonomists for standard genome sequencing and annotation.</title>
        <authorList>
            <consortium name="The Broad Institute Genomics Platform"/>
            <consortium name="The Broad Institute Genome Sequencing Center for Infectious Disease"/>
            <person name="Wu L."/>
            <person name="Ma J."/>
        </authorList>
    </citation>
    <scope>NUCLEOTIDE SEQUENCE [LARGE SCALE GENOMIC DNA]</scope>
    <source>
        <strain evidence="4">CGMCC 1.12707</strain>
    </source>
</reference>
<proteinExistence type="predicted"/>
<evidence type="ECO:0000313" key="4">
    <source>
        <dbReference type="Proteomes" id="UP000650994"/>
    </source>
</evidence>
<evidence type="ECO:0000313" key="3">
    <source>
        <dbReference type="Proteomes" id="UP000184120"/>
    </source>
</evidence>
<reference evidence="1" key="1">
    <citation type="journal article" date="2014" name="Int. J. Syst. Evol. Microbiol.">
        <title>Complete genome of a new Firmicutes species belonging to the dominant human colonic microbiota ('Ruminococcus bicirculans') reveals two chromosomes and a selective capacity to utilize plant glucans.</title>
        <authorList>
            <consortium name="NISC Comparative Sequencing Program"/>
            <person name="Wegmann U."/>
            <person name="Louis P."/>
            <person name="Goesmann A."/>
            <person name="Henrissat B."/>
            <person name="Duncan S.H."/>
            <person name="Flint H.J."/>
        </authorList>
    </citation>
    <scope>NUCLEOTIDE SEQUENCE</scope>
    <source>
        <strain evidence="1">CGMCC 1.12707</strain>
    </source>
</reference>
<name>A0A1M7BK97_9FLAO</name>
<dbReference type="AlphaFoldDB" id="A0A1M7BK97"/>
<dbReference type="Proteomes" id="UP000650994">
    <property type="component" value="Unassembled WGS sequence"/>
</dbReference>
<dbReference type="EMBL" id="FRBH01000011">
    <property type="protein sequence ID" value="SHL54999.1"/>
    <property type="molecule type" value="Genomic_DNA"/>
</dbReference>
<reference evidence="3" key="3">
    <citation type="submission" date="2016-11" db="EMBL/GenBank/DDBJ databases">
        <authorList>
            <person name="Varghese N."/>
            <person name="Submissions S."/>
        </authorList>
    </citation>
    <scope>NUCLEOTIDE SEQUENCE [LARGE SCALE GENOMIC DNA]</scope>
    <source>
        <strain evidence="3">DSM 27989</strain>
    </source>
</reference>
<dbReference type="Proteomes" id="UP000184120">
    <property type="component" value="Unassembled WGS sequence"/>
</dbReference>
<protein>
    <recommendedName>
        <fullName evidence="5">Mannitol repressor</fullName>
    </recommendedName>
</protein>
<dbReference type="OrthoDB" id="1375976at2"/>
<gene>
    <name evidence="1" type="ORF">GCM10010984_20010</name>
    <name evidence="2" type="ORF">SAMN05443634_1112</name>
</gene>
<organism evidence="2 3">
    <name type="scientific">Chishuiella changwenlii</name>
    <dbReference type="NCBI Taxonomy" id="1434701"/>
    <lineage>
        <taxon>Bacteria</taxon>
        <taxon>Pseudomonadati</taxon>
        <taxon>Bacteroidota</taxon>
        <taxon>Flavobacteriia</taxon>
        <taxon>Flavobacteriales</taxon>
        <taxon>Weeksellaceae</taxon>
        <taxon>Chishuiella</taxon>
    </lineage>
</organism>
<dbReference type="InterPro" id="IPR038026">
    <property type="entry name" value="MtlR-like_sf"/>
</dbReference>
<sequence length="205" mass="24636">MKEFSNNSPRYFVVEMSVKIEHYINSIVALILGVKFRNTKSFGNSNEALSFNAKANLLLDLEYLEKNDRIKFQIFMEIRNKFAHLYEIDTFEKCFELTRNYNKLLKIYEIDEKGNSLEEDMNYMFICLSLDITSILKAIEERILNEMSKKFTQRRFTEEVYKKNIEYFKEHPENKESVNHFIEFIKNIILNEVDEKIKNKENPHI</sequence>
<reference evidence="2" key="2">
    <citation type="submission" date="2016-11" db="EMBL/GenBank/DDBJ databases">
        <authorList>
            <person name="Jaros S."/>
            <person name="Januszkiewicz K."/>
            <person name="Wedrychowicz H."/>
        </authorList>
    </citation>
    <scope>NUCLEOTIDE SEQUENCE [LARGE SCALE GENOMIC DNA]</scope>
    <source>
        <strain evidence="2">DSM 27989</strain>
    </source>
</reference>
<evidence type="ECO:0008006" key="5">
    <source>
        <dbReference type="Google" id="ProtNLM"/>
    </source>
</evidence>
<evidence type="ECO:0000313" key="1">
    <source>
        <dbReference type="EMBL" id="GGF02514.1"/>
    </source>
</evidence>
<accession>A0A1M7BK97</accession>
<evidence type="ECO:0000313" key="2">
    <source>
        <dbReference type="EMBL" id="SHL54999.1"/>
    </source>
</evidence>